<evidence type="ECO:0000313" key="3">
    <source>
        <dbReference type="EMBL" id="VAW66975.1"/>
    </source>
</evidence>
<dbReference type="GO" id="GO:0005509">
    <property type="term" value="F:calcium ion binding"/>
    <property type="evidence" value="ECO:0007669"/>
    <property type="project" value="InterPro"/>
</dbReference>
<protein>
    <submittedName>
        <fullName evidence="3">Uncharacterized protein</fullName>
    </submittedName>
</protein>
<dbReference type="Gene3D" id="4.10.1080.10">
    <property type="entry name" value="TSP type-3 repeat"/>
    <property type="match status" value="1"/>
</dbReference>
<evidence type="ECO:0000256" key="2">
    <source>
        <dbReference type="ARBA" id="ARBA00022837"/>
    </source>
</evidence>
<dbReference type="AlphaFoldDB" id="A0A3B0XF86"/>
<dbReference type="PANTHER" id="PTHR10199">
    <property type="entry name" value="THROMBOSPONDIN"/>
    <property type="match status" value="1"/>
</dbReference>
<dbReference type="SUPFAM" id="SSF49785">
    <property type="entry name" value="Galactose-binding domain-like"/>
    <property type="match status" value="1"/>
</dbReference>
<dbReference type="Pfam" id="PF02412">
    <property type="entry name" value="TSP_3"/>
    <property type="match status" value="1"/>
</dbReference>
<dbReference type="InterPro" id="IPR008979">
    <property type="entry name" value="Galactose-bd-like_sf"/>
</dbReference>
<accession>A0A3B0XF86</accession>
<keyword evidence="1" id="KW-0732">Signal</keyword>
<name>A0A3B0XF86_9ZZZZ</name>
<dbReference type="Gene3D" id="2.60.120.260">
    <property type="entry name" value="Galactose-binding domain-like"/>
    <property type="match status" value="1"/>
</dbReference>
<dbReference type="PROSITE" id="PS51234">
    <property type="entry name" value="TSP3"/>
    <property type="match status" value="1"/>
</dbReference>
<dbReference type="InterPro" id="IPR017897">
    <property type="entry name" value="Thrombospondin_3_rpt"/>
</dbReference>
<dbReference type="InterPro" id="IPR003367">
    <property type="entry name" value="Thrombospondin_3-like_rpt"/>
</dbReference>
<dbReference type="SUPFAM" id="SSF103647">
    <property type="entry name" value="TSP type-3 repeat"/>
    <property type="match status" value="1"/>
</dbReference>
<dbReference type="InterPro" id="IPR028974">
    <property type="entry name" value="TSP_type-3_rpt"/>
</dbReference>
<organism evidence="3">
    <name type="scientific">hydrothermal vent metagenome</name>
    <dbReference type="NCBI Taxonomy" id="652676"/>
    <lineage>
        <taxon>unclassified sequences</taxon>
        <taxon>metagenomes</taxon>
        <taxon>ecological metagenomes</taxon>
    </lineage>
</organism>
<sequence>MFKYQNKIISTSLLVLSLSSSNVFAEKRMQTTFDWDLRHLSPGKTLDLNYNNVPFAGHDYLADHPYNVNTYTSLFNAGNIMALTLAIDTAPVYGQKDKDALKTVKSYIQRLDYVFADFEEKWVKGVLVYDYSQIIEDTNEMVRQVRTDPNSNINQAYIGQYGWHAGKTAYYDLPGLFSRTDPANNRARSNMVQDYLDSGVNISMPICYFYRTNWVHTLADGNTGWALQFGPDNISPTIPAALFWVSLERYSSAKRDLPEGHKIIPWVGPWVDRPGIFPNDSVREPNRLDNQALLEHLRLRGADGYYSLLEPDSTPSYYLNSTEFREDMNATWRLLDDFMFPSAVTTVLNTDTNKTGGIEWSGLRHVNDIKILVSNFNELEKDVDYPDIYGLPDRSPLVAPFSTHSFYEYTITNLLKNGDFNAGVANWNLVAATWTATEGVDGTGGIKLQNGQYSALETYGADVEPGAHMVLEVQAKGENNAQLRSNYYFYDAAGNVIYYLSGTGLNYANTGLNIVPGSDYKTYRQTFTVPNVKGIKSIRPVFYNSFGATDPNDVLWLDNIVIKFADLNLIANGDFNTGADGWYFSSGNWEANSGVSNTGNIKLQGGVYSVHAAGLKVKAISGQELSLDLDARGVGNAGIKVSYYYYDSAGNNLGFATTGLDESLDSTFQTYHQNFIVGTPSAGVVDYIVPIIYNTFADDDPVNNVIWVDNIAITSAVTGNDIDRDGFADNADNCSALSNDQSDIDNDGLGDLCDNDVDGDGITNVADNCPDLANTDQADIDGDRMGDVCDF</sequence>
<reference evidence="3" key="1">
    <citation type="submission" date="2018-06" db="EMBL/GenBank/DDBJ databases">
        <authorList>
            <person name="Zhirakovskaya E."/>
        </authorList>
    </citation>
    <scope>NUCLEOTIDE SEQUENCE</scope>
</reference>
<dbReference type="EMBL" id="UOFJ01000245">
    <property type="protein sequence ID" value="VAW66975.1"/>
    <property type="molecule type" value="Genomic_DNA"/>
</dbReference>
<proteinExistence type="predicted"/>
<keyword evidence="2" id="KW-0106">Calcium</keyword>
<evidence type="ECO:0000256" key="1">
    <source>
        <dbReference type="ARBA" id="ARBA00022729"/>
    </source>
</evidence>
<dbReference type="GO" id="GO:0007155">
    <property type="term" value="P:cell adhesion"/>
    <property type="evidence" value="ECO:0007669"/>
    <property type="project" value="InterPro"/>
</dbReference>
<gene>
    <name evidence="3" type="ORF">MNBD_GAMMA10-3224</name>
</gene>